<dbReference type="PROSITE" id="PS51257">
    <property type="entry name" value="PROKAR_LIPOPROTEIN"/>
    <property type="match status" value="1"/>
</dbReference>
<feature type="signal peptide" evidence="1">
    <location>
        <begin position="1"/>
        <end position="24"/>
    </location>
</feature>
<evidence type="ECO:0000256" key="1">
    <source>
        <dbReference type="SAM" id="SignalP"/>
    </source>
</evidence>
<protein>
    <recommendedName>
        <fullName evidence="4">Lipoprotein</fullName>
    </recommendedName>
</protein>
<organism evidence="2 3">
    <name type="scientific">Cryobacterium gelidum</name>
    <dbReference type="NCBI Taxonomy" id="1259164"/>
    <lineage>
        <taxon>Bacteria</taxon>
        <taxon>Bacillati</taxon>
        <taxon>Actinomycetota</taxon>
        <taxon>Actinomycetes</taxon>
        <taxon>Micrococcales</taxon>
        <taxon>Microbacteriaceae</taxon>
        <taxon>Cryobacterium</taxon>
    </lineage>
</organism>
<evidence type="ECO:0000313" key="3">
    <source>
        <dbReference type="Proteomes" id="UP000297983"/>
    </source>
</evidence>
<dbReference type="AlphaFoldDB" id="A0A4V3IUF8"/>
<reference evidence="2 3" key="1">
    <citation type="submission" date="2019-03" db="EMBL/GenBank/DDBJ databases">
        <title>Genomics of glacier-inhabiting Cryobacterium strains.</title>
        <authorList>
            <person name="Liu Q."/>
            <person name="Xin Y.-H."/>
        </authorList>
    </citation>
    <scope>NUCLEOTIDE SEQUENCE [LARGE SCALE GENOMIC DNA]</scope>
    <source>
        <strain evidence="2 3">Hz16</strain>
    </source>
</reference>
<name>A0A4V3IUF8_9MICO</name>
<gene>
    <name evidence="2" type="ORF">E3T50_03730</name>
</gene>
<proteinExistence type="predicted"/>
<feature type="chain" id="PRO_5020468738" description="Lipoprotein" evidence="1">
    <location>
        <begin position="25"/>
        <end position="132"/>
    </location>
</feature>
<sequence length="132" mass="14128">MKIAGRARVLTVVAIALTMSGCQAVLEPRSTMGVDDVVAAFTAQADLPVTNPRGITADGCASNDDCIAAVRSEEISIYRFESPNEAEKIAETLGENGHQSDWIVLKYPGAKFDTDLTKLSYAGLIDSMWTSD</sequence>
<evidence type="ECO:0008006" key="4">
    <source>
        <dbReference type="Google" id="ProtNLM"/>
    </source>
</evidence>
<keyword evidence="3" id="KW-1185">Reference proteome</keyword>
<comment type="caution">
    <text evidence="2">The sequence shown here is derived from an EMBL/GenBank/DDBJ whole genome shotgun (WGS) entry which is preliminary data.</text>
</comment>
<accession>A0A4V3IUF8</accession>
<keyword evidence="1" id="KW-0732">Signal</keyword>
<dbReference type="EMBL" id="SOHL01000006">
    <property type="protein sequence ID" value="TFD72959.1"/>
    <property type="molecule type" value="Genomic_DNA"/>
</dbReference>
<dbReference type="Proteomes" id="UP000297983">
    <property type="component" value="Unassembled WGS sequence"/>
</dbReference>
<dbReference type="RefSeq" id="WP_134550651.1">
    <property type="nucleotide sequence ID" value="NZ_SOHL01000006.1"/>
</dbReference>
<evidence type="ECO:0000313" key="2">
    <source>
        <dbReference type="EMBL" id="TFD72959.1"/>
    </source>
</evidence>